<keyword evidence="1" id="KW-0472">Membrane</keyword>
<dbReference type="AlphaFoldDB" id="A0A914MI22"/>
<evidence type="ECO:0000256" key="1">
    <source>
        <dbReference type="SAM" id="Phobius"/>
    </source>
</evidence>
<dbReference type="Proteomes" id="UP000887563">
    <property type="component" value="Unplaced"/>
</dbReference>
<feature type="transmembrane region" description="Helical" evidence="1">
    <location>
        <begin position="45"/>
        <end position="65"/>
    </location>
</feature>
<accession>A0A914MI22</accession>
<dbReference type="WBParaSite" id="Minc3s01782g26271">
    <property type="protein sequence ID" value="Minc3s01782g26271"/>
    <property type="gene ID" value="Minc3s01782g26271"/>
</dbReference>
<evidence type="ECO:0000313" key="2">
    <source>
        <dbReference type="Proteomes" id="UP000887563"/>
    </source>
</evidence>
<keyword evidence="1" id="KW-0812">Transmembrane</keyword>
<keyword evidence="1" id="KW-1133">Transmembrane helix</keyword>
<protein>
    <submittedName>
        <fullName evidence="3">Candidate secreted effector</fullName>
    </submittedName>
</protein>
<keyword evidence="2" id="KW-1185">Reference proteome</keyword>
<proteinExistence type="predicted"/>
<reference evidence="3" key="1">
    <citation type="submission" date="2022-11" db="UniProtKB">
        <authorList>
            <consortium name="WormBaseParasite"/>
        </authorList>
    </citation>
    <scope>IDENTIFICATION</scope>
</reference>
<name>A0A914MI22_MELIC</name>
<evidence type="ECO:0000313" key="3">
    <source>
        <dbReference type="WBParaSite" id="Minc3s01782g26271"/>
    </source>
</evidence>
<organism evidence="2 3">
    <name type="scientific">Meloidogyne incognita</name>
    <name type="common">Southern root-knot nematode worm</name>
    <name type="synonym">Oxyuris incognita</name>
    <dbReference type="NCBI Taxonomy" id="6306"/>
    <lineage>
        <taxon>Eukaryota</taxon>
        <taxon>Metazoa</taxon>
        <taxon>Ecdysozoa</taxon>
        <taxon>Nematoda</taxon>
        <taxon>Chromadorea</taxon>
        <taxon>Rhabditida</taxon>
        <taxon>Tylenchina</taxon>
        <taxon>Tylenchomorpha</taxon>
        <taxon>Tylenchoidea</taxon>
        <taxon>Meloidogynidae</taxon>
        <taxon>Meloidogyninae</taxon>
        <taxon>Meloidogyne</taxon>
        <taxon>Meloidogyne incognita group</taxon>
    </lineage>
</organism>
<sequence>MLNLASVQAFRGRADAWSGLLSTALHGPEVLCMELLTSGGFYSFYFLKFNYLNKFLFLYIFCLWWRDSTWMDVLHGLAGFLFFIF</sequence>